<dbReference type="Proteomes" id="UP001459277">
    <property type="component" value="Unassembled WGS sequence"/>
</dbReference>
<name>A0AAW2D8E4_9ROSI</name>
<organism evidence="1 2">
    <name type="scientific">Lithocarpus litseifolius</name>
    <dbReference type="NCBI Taxonomy" id="425828"/>
    <lineage>
        <taxon>Eukaryota</taxon>
        <taxon>Viridiplantae</taxon>
        <taxon>Streptophyta</taxon>
        <taxon>Embryophyta</taxon>
        <taxon>Tracheophyta</taxon>
        <taxon>Spermatophyta</taxon>
        <taxon>Magnoliopsida</taxon>
        <taxon>eudicotyledons</taxon>
        <taxon>Gunneridae</taxon>
        <taxon>Pentapetalae</taxon>
        <taxon>rosids</taxon>
        <taxon>fabids</taxon>
        <taxon>Fagales</taxon>
        <taxon>Fagaceae</taxon>
        <taxon>Lithocarpus</taxon>
    </lineage>
</organism>
<protein>
    <submittedName>
        <fullName evidence="1">Uncharacterized protein</fullName>
    </submittedName>
</protein>
<keyword evidence="2" id="KW-1185">Reference proteome</keyword>
<proteinExistence type="predicted"/>
<accession>A0AAW2D8E4</accession>
<gene>
    <name evidence="1" type="ORF">SO802_008357</name>
</gene>
<dbReference type="EMBL" id="JAZDWU010000003">
    <property type="protein sequence ID" value="KAL0006855.1"/>
    <property type="molecule type" value="Genomic_DNA"/>
</dbReference>
<sequence>MLAAGDLTKRLSESFIPNNAIRDATFRSHIGIDDANRFFDFCITGPQEFSLAINGLAIPLLRGNVDYQRKKV</sequence>
<evidence type="ECO:0000313" key="2">
    <source>
        <dbReference type="Proteomes" id="UP001459277"/>
    </source>
</evidence>
<dbReference type="AlphaFoldDB" id="A0AAW2D8E4"/>
<reference evidence="1 2" key="1">
    <citation type="submission" date="2024-01" db="EMBL/GenBank/DDBJ databases">
        <title>A telomere-to-telomere, gap-free genome of sweet tea (Lithocarpus litseifolius).</title>
        <authorList>
            <person name="Zhou J."/>
        </authorList>
    </citation>
    <scope>NUCLEOTIDE SEQUENCE [LARGE SCALE GENOMIC DNA]</scope>
    <source>
        <strain evidence="1">Zhou-2022a</strain>
        <tissue evidence="1">Leaf</tissue>
    </source>
</reference>
<comment type="caution">
    <text evidence="1">The sequence shown here is derived from an EMBL/GenBank/DDBJ whole genome shotgun (WGS) entry which is preliminary data.</text>
</comment>
<evidence type="ECO:0000313" key="1">
    <source>
        <dbReference type="EMBL" id="KAL0006855.1"/>
    </source>
</evidence>